<dbReference type="PROSITE" id="PS51913">
    <property type="entry name" value="HTH_HARE"/>
    <property type="match status" value="1"/>
</dbReference>
<reference evidence="4 5" key="1">
    <citation type="submission" date="2024-06" db="EMBL/GenBank/DDBJ databases">
        <authorList>
            <person name="Kraege A."/>
            <person name="Thomma B."/>
        </authorList>
    </citation>
    <scope>NUCLEOTIDE SEQUENCE [LARGE SCALE GENOMIC DNA]</scope>
</reference>
<comment type="caution">
    <text evidence="4">The sequence shown here is derived from an EMBL/GenBank/DDBJ whole genome shotgun (WGS) entry which is preliminary data.</text>
</comment>
<organism evidence="4 5">
    <name type="scientific">Coccomyxa viridis</name>
    <dbReference type="NCBI Taxonomy" id="1274662"/>
    <lineage>
        <taxon>Eukaryota</taxon>
        <taxon>Viridiplantae</taxon>
        <taxon>Chlorophyta</taxon>
        <taxon>core chlorophytes</taxon>
        <taxon>Trebouxiophyceae</taxon>
        <taxon>Trebouxiophyceae incertae sedis</taxon>
        <taxon>Coccomyxaceae</taxon>
        <taxon>Coccomyxa</taxon>
    </lineage>
</organism>
<feature type="region of interest" description="Disordered" evidence="2">
    <location>
        <begin position="524"/>
        <end position="554"/>
    </location>
</feature>
<sequence length="692" mass="73559">MNQPRDANGCFSKRALPKGSSVSGADGSSSVENSGDPKTALGQGVDMLKGGGGIFKSAAVTVLRQDRRLLTTAEITKLALERQHIKCQGRTPEATMASALYTDVKRKGNKSVFTRPQEGLFGLREWEEQGFVPEAVPGHPQPQPLTLREMHFELGRGLWRASPLAQASGEDQQEETSDLAEIQSMPAAEPADPLESPSPLLRVQTPMGKCSAERDSALQLLGEVCLQPLRFGDSAPSAAPPPTDISGGLHLKVEQQGGAQESPDPGQGLPESLDTGQAGTAGNGIGFASPLRLDRLAMFHDIVTSPEGRARLGELLSPGGQSYNARKRPRLELDIEEMDSVDLERVASFTKCSPSMSAFLSGFLPSAQNLPGPLFTTSPALADLSPLPFATLHRPESAAPYAKSGAGLPTPTMISLAFGEAAAGVDVEDLFAEGSAARQQQSSGQQLPRQGQLLHASSAPYGGLTEGPARLPTFSFSFAPLQADAAQAQRAVRHERLPPLLVLPGNEAYEEHAEVQLSHPCLALPASHASPPKARAPQGSRAGADASRKQRQSPAPLTQPLIYHCFQGIVLSNSPDAGKGMSTRERLQRIEAKVRQMEQALGLDNPQVGKAWLYLSKAYQNYGAGGDTGEAKDKSEAALFRSFQCMQACSSLCTAFFDACPSAEPILPPAPSDNVDFAYLLSNMRGLQQPQQ</sequence>
<name>A0ABP1FIJ8_9CHLO</name>
<accession>A0ABP1FIJ8</accession>
<feature type="domain" description="HTH HARE-type" evidence="3">
    <location>
        <begin position="53"/>
        <end position="126"/>
    </location>
</feature>
<proteinExistence type="predicted"/>
<keyword evidence="1" id="KW-0804">Transcription</keyword>
<feature type="region of interest" description="Disordered" evidence="2">
    <location>
        <begin position="255"/>
        <end position="282"/>
    </location>
</feature>
<protein>
    <submittedName>
        <fullName evidence="4">G960 protein</fullName>
    </submittedName>
</protein>
<dbReference type="Proteomes" id="UP001497392">
    <property type="component" value="Unassembled WGS sequence"/>
</dbReference>
<gene>
    <name evidence="4" type="primary">g960</name>
    <name evidence="4" type="ORF">VP750_LOCUS835</name>
</gene>
<dbReference type="Pfam" id="PF05066">
    <property type="entry name" value="HARE-HTH"/>
    <property type="match status" value="1"/>
</dbReference>
<feature type="region of interest" description="Disordered" evidence="2">
    <location>
        <begin position="1"/>
        <end position="44"/>
    </location>
</feature>
<dbReference type="InterPro" id="IPR007759">
    <property type="entry name" value="Asxl_HARE-HTH"/>
</dbReference>
<evidence type="ECO:0000256" key="2">
    <source>
        <dbReference type="SAM" id="MobiDB-lite"/>
    </source>
</evidence>
<feature type="compositionally biased region" description="Low complexity" evidence="2">
    <location>
        <begin position="19"/>
        <end position="31"/>
    </location>
</feature>
<evidence type="ECO:0000256" key="1">
    <source>
        <dbReference type="ARBA" id="ARBA00023163"/>
    </source>
</evidence>
<evidence type="ECO:0000313" key="5">
    <source>
        <dbReference type="Proteomes" id="UP001497392"/>
    </source>
</evidence>
<dbReference type="EMBL" id="CAXHTA020000002">
    <property type="protein sequence ID" value="CAL5219176.1"/>
    <property type="molecule type" value="Genomic_DNA"/>
</dbReference>
<keyword evidence="5" id="KW-1185">Reference proteome</keyword>
<evidence type="ECO:0000259" key="3">
    <source>
        <dbReference type="PROSITE" id="PS51913"/>
    </source>
</evidence>
<evidence type="ECO:0000313" key="4">
    <source>
        <dbReference type="EMBL" id="CAL5219176.1"/>
    </source>
</evidence>